<dbReference type="RefSeq" id="WP_039812263.1">
    <property type="nucleotide sequence ID" value="NZ_UGRY01000004.1"/>
</dbReference>
<feature type="transmembrane region" description="Helical" evidence="1">
    <location>
        <begin position="20"/>
        <end position="39"/>
    </location>
</feature>
<organism evidence="2 3">
    <name type="scientific">Nocardia otitidiscaviarum</name>
    <dbReference type="NCBI Taxonomy" id="1823"/>
    <lineage>
        <taxon>Bacteria</taxon>
        <taxon>Bacillati</taxon>
        <taxon>Actinomycetota</taxon>
        <taxon>Actinomycetes</taxon>
        <taxon>Mycobacteriales</taxon>
        <taxon>Nocardiaceae</taxon>
        <taxon>Nocardia</taxon>
    </lineage>
</organism>
<gene>
    <name evidence="2" type="ORF">NCTC1934_05405</name>
</gene>
<reference evidence="2 3" key="1">
    <citation type="submission" date="2018-06" db="EMBL/GenBank/DDBJ databases">
        <authorList>
            <consortium name="Pathogen Informatics"/>
            <person name="Doyle S."/>
        </authorList>
    </citation>
    <scope>NUCLEOTIDE SEQUENCE [LARGE SCALE GENOMIC DNA]</scope>
    <source>
        <strain evidence="2 3">NCTC1934</strain>
    </source>
</reference>
<evidence type="ECO:0000313" key="2">
    <source>
        <dbReference type="EMBL" id="SUD48078.1"/>
    </source>
</evidence>
<evidence type="ECO:0000313" key="3">
    <source>
        <dbReference type="Proteomes" id="UP000255467"/>
    </source>
</evidence>
<protein>
    <recommendedName>
        <fullName evidence="4">Peptidase</fullName>
    </recommendedName>
</protein>
<dbReference type="OrthoDB" id="5242307at2"/>
<sequence length="337" mass="35514">MSALRGLRGWLGTRRRFQFVVTLVMVMTLTGTCGALLLLPTTVVPKLRAGTPPAATPQSSVVADPQLERVRRTMASYGEVVSETVALRDGQAGIVLGHPAQRDAIDILAAELDDATAAVTALWGTGWSRTPVVVIATSPSEFAGLTNTVGEVPAEVAAVTVADPFRPGSRPTGQRVVFGPESGERLGPDGLRSVLRHELTHIATRAVTVDGSPQWMLEGFAEYAAHRGGDRTAAEIAPTLAARARAGELPRDLPADAVFAPGSGQAASAYEQAWSACAFIADEFGDPTLVNLYRSLATGPKNVAAVDDILRDTLGTPREGFLARWRSWIVTRTAAGA</sequence>
<proteinExistence type="predicted"/>
<dbReference type="EMBL" id="UGRY01000004">
    <property type="protein sequence ID" value="SUD48078.1"/>
    <property type="molecule type" value="Genomic_DNA"/>
</dbReference>
<keyword evidence="1" id="KW-0472">Membrane</keyword>
<dbReference type="STRING" id="1406858.GCA_000710895_03774"/>
<evidence type="ECO:0000256" key="1">
    <source>
        <dbReference type="SAM" id="Phobius"/>
    </source>
</evidence>
<dbReference type="Proteomes" id="UP000255467">
    <property type="component" value="Unassembled WGS sequence"/>
</dbReference>
<dbReference type="AlphaFoldDB" id="A0A379JHT6"/>
<name>A0A379JHT6_9NOCA</name>
<keyword evidence="1" id="KW-0812">Transmembrane</keyword>
<keyword evidence="3" id="KW-1185">Reference proteome</keyword>
<keyword evidence="1" id="KW-1133">Transmembrane helix</keyword>
<accession>A0A379JHT6</accession>
<evidence type="ECO:0008006" key="4">
    <source>
        <dbReference type="Google" id="ProtNLM"/>
    </source>
</evidence>